<feature type="signal peptide" evidence="2">
    <location>
        <begin position="1"/>
        <end position="28"/>
    </location>
</feature>
<dbReference type="InterPro" id="IPR038404">
    <property type="entry name" value="TRAP_DctP_sf"/>
</dbReference>
<dbReference type="EMBL" id="PXYK01000050">
    <property type="protein sequence ID" value="PSJ50510.1"/>
    <property type="molecule type" value="Genomic_DNA"/>
</dbReference>
<dbReference type="CDD" id="cd13665">
    <property type="entry name" value="PBP2_TRAP_Dctp3_4"/>
    <property type="match status" value="1"/>
</dbReference>
<dbReference type="NCBIfam" id="NF037995">
    <property type="entry name" value="TRAP_S1"/>
    <property type="match status" value="1"/>
</dbReference>
<dbReference type="RefSeq" id="WP_106775599.1">
    <property type="nucleotide sequence ID" value="NZ_PXYK01000050.1"/>
</dbReference>
<dbReference type="GO" id="GO:0055085">
    <property type="term" value="P:transmembrane transport"/>
    <property type="evidence" value="ECO:0007669"/>
    <property type="project" value="InterPro"/>
</dbReference>
<dbReference type="PANTHER" id="PTHR33376:SF15">
    <property type="entry name" value="BLL6794 PROTEIN"/>
    <property type="match status" value="1"/>
</dbReference>
<evidence type="ECO:0000256" key="1">
    <source>
        <dbReference type="ARBA" id="ARBA00022729"/>
    </source>
</evidence>
<proteinExistence type="predicted"/>
<gene>
    <name evidence="3" type="ORF">C7I84_28545</name>
</gene>
<keyword evidence="4" id="KW-1185">Reference proteome</keyword>
<dbReference type="OrthoDB" id="7822595at2"/>
<feature type="chain" id="PRO_5015129272" evidence="2">
    <location>
        <begin position="29"/>
        <end position="348"/>
    </location>
</feature>
<organism evidence="3 4">
    <name type="scientific">Kumtagia ephedrae</name>
    <dbReference type="NCBI Taxonomy" id="2116701"/>
    <lineage>
        <taxon>Bacteria</taxon>
        <taxon>Pseudomonadati</taxon>
        <taxon>Pseudomonadota</taxon>
        <taxon>Alphaproteobacteria</taxon>
        <taxon>Hyphomicrobiales</taxon>
        <taxon>Phyllobacteriaceae</taxon>
        <taxon>Kumtagia</taxon>
    </lineage>
</organism>
<keyword evidence="1 2" id="KW-0732">Signal</keyword>
<accession>A0A2P7RJW5</accession>
<dbReference type="PANTHER" id="PTHR33376">
    <property type="match status" value="1"/>
</dbReference>
<protein>
    <submittedName>
        <fullName evidence="3">C4-dicarboxylate ABC transporter</fullName>
    </submittedName>
</protein>
<evidence type="ECO:0000313" key="3">
    <source>
        <dbReference type="EMBL" id="PSJ50510.1"/>
    </source>
</evidence>
<dbReference type="Proteomes" id="UP000241229">
    <property type="component" value="Unassembled WGS sequence"/>
</dbReference>
<reference evidence="3 4" key="1">
    <citation type="submission" date="2018-03" db="EMBL/GenBank/DDBJ databases">
        <title>The draft genome of Mesorhizobium sp. 6GN-30.</title>
        <authorList>
            <person name="Liu L."/>
            <person name="Li L."/>
            <person name="Wang T."/>
            <person name="Zhang X."/>
            <person name="Liang L."/>
        </authorList>
    </citation>
    <scope>NUCLEOTIDE SEQUENCE [LARGE SCALE GENOMIC DNA]</scope>
    <source>
        <strain evidence="3 4">6GN30</strain>
    </source>
</reference>
<name>A0A2P7RJW5_9HYPH</name>
<dbReference type="AlphaFoldDB" id="A0A2P7RJW5"/>
<evidence type="ECO:0000256" key="2">
    <source>
        <dbReference type="SAM" id="SignalP"/>
    </source>
</evidence>
<dbReference type="InterPro" id="IPR018389">
    <property type="entry name" value="DctP_fam"/>
</dbReference>
<dbReference type="Gene3D" id="3.40.190.170">
    <property type="entry name" value="Bacterial extracellular solute-binding protein, family 7"/>
    <property type="match status" value="1"/>
</dbReference>
<comment type="caution">
    <text evidence="3">The sequence shown here is derived from an EMBL/GenBank/DDBJ whole genome shotgun (WGS) entry which is preliminary data.</text>
</comment>
<evidence type="ECO:0000313" key="4">
    <source>
        <dbReference type="Proteomes" id="UP000241229"/>
    </source>
</evidence>
<sequence>MKLFSRRSAACAGALAVTAWLHAGAALAQEITLKLHHFLAAEANAPRHILDPWADRIESQSGGRIKVERYPAMQLGGKPADLIDQAIDGTADIVLALPGYTPGRFPSAEVFELPFMMTEAEATSRAWWDLLSSRLKDTEFKDVHVVAAWVHGPGVIHARQPIARLGDMKGRKLRAPTRMVTALIGRLGATPVVMPIPAITDGLEKGMIDGAVIPWEVAVPLKVPELAPNHTEFGGDRALYTSAFVLAMNKARYDGLPADLKKVIDDNSGSDVSALFGKTMQADDGAGRKAALDAGNTIIELGAAEVGPWQAAAEPVVETWIAEMKAKGIDGQALLDESRTLIDKYTRR</sequence>
<dbReference type="Pfam" id="PF03480">
    <property type="entry name" value="DctP"/>
    <property type="match status" value="1"/>
</dbReference>